<dbReference type="EMBL" id="ML995839">
    <property type="protein sequence ID" value="KAF2768902.1"/>
    <property type="molecule type" value="Genomic_DNA"/>
</dbReference>
<dbReference type="InterPro" id="IPR057218">
    <property type="entry name" value="DUF7896"/>
</dbReference>
<dbReference type="Proteomes" id="UP000799436">
    <property type="component" value="Unassembled WGS sequence"/>
</dbReference>
<organism evidence="3 4">
    <name type="scientific">Teratosphaeria nubilosa</name>
    <dbReference type="NCBI Taxonomy" id="161662"/>
    <lineage>
        <taxon>Eukaryota</taxon>
        <taxon>Fungi</taxon>
        <taxon>Dikarya</taxon>
        <taxon>Ascomycota</taxon>
        <taxon>Pezizomycotina</taxon>
        <taxon>Dothideomycetes</taxon>
        <taxon>Dothideomycetidae</taxon>
        <taxon>Mycosphaerellales</taxon>
        <taxon>Teratosphaeriaceae</taxon>
        <taxon>Teratosphaeria</taxon>
    </lineage>
</organism>
<feature type="region of interest" description="Disordered" evidence="1">
    <location>
        <begin position="1"/>
        <end position="42"/>
    </location>
</feature>
<proteinExistence type="predicted"/>
<keyword evidence="4" id="KW-1185">Reference proteome</keyword>
<feature type="compositionally biased region" description="Basic and acidic residues" evidence="1">
    <location>
        <begin position="341"/>
        <end position="361"/>
    </location>
</feature>
<evidence type="ECO:0000259" key="2">
    <source>
        <dbReference type="Pfam" id="PF25438"/>
    </source>
</evidence>
<name>A0A6G1L8I4_9PEZI</name>
<feature type="compositionally biased region" description="Basic and acidic residues" evidence="1">
    <location>
        <begin position="462"/>
        <end position="471"/>
    </location>
</feature>
<dbReference type="PANTHER" id="PTHR42031">
    <property type="entry name" value="KEY LIME PATHOGENICITY PROTEIN"/>
    <property type="match status" value="1"/>
</dbReference>
<evidence type="ECO:0000256" key="1">
    <source>
        <dbReference type="SAM" id="MobiDB-lite"/>
    </source>
</evidence>
<evidence type="ECO:0000313" key="4">
    <source>
        <dbReference type="Proteomes" id="UP000799436"/>
    </source>
</evidence>
<feature type="region of interest" description="Disordered" evidence="1">
    <location>
        <begin position="456"/>
        <end position="476"/>
    </location>
</feature>
<reference evidence="3" key="1">
    <citation type="journal article" date="2020" name="Stud. Mycol.">
        <title>101 Dothideomycetes genomes: a test case for predicting lifestyles and emergence of pathogens.</title>
        <authorList>
            <person name="Haridas S."/>
            <person name="Albert R."/>
            <person name="Binder M."/>
            <person name="Bloem J."/>
            <person name="Labutti K."/>
            <person name="Salamov A."/>
            <person name="Andreopoulos B."/>
            <person name="Baker S."/>
            <person name="Barry K."/>
            <person name="Bills G."/>
            <person name="Bluhm B."/>
            <person name="Cannon C."/>
            <person name="Castanera R."/>
            <person name="Culley D."/>
            <person name="Daum C."/>
            <person name="Ezra D."/>
            <person name="Gonzalez J."/>
            <person name="Henrissat B."/>
            <person name="Kuo A."/>
            <person name="Liang C."/>
            <person name="Lipzen A."/>
            <person name="Lutzoni F."/>
            <person name="Magnuson J."/>
            <person name="Mondo S."/>
            <person name="Nolan M."/>
            <person name="Ohm R."/>
            <person name="Pangilinan J."/>
            <person name="Park H.-J."/>
            <person name="Ramirez L."/>
            <person name="Alfaro M."/>
            <person name="Sun H."/>
            <person name="Tritt A."/>
            <person name="Yoshinaga Y."/>
            <person name="Zwiers L.-H."/>
            <person name="Turgeon B."/>
            <person name="Goodwin S."/>
            <person name="Spatafora J."/>
            <person name="Crous P."/>
            <person name="Grigoriev I."/>
        </authorList>
    </citation>
    <scope>NUCLEOTIDE SEQUENCE</scope>
    <source>
        <strain evidence="3">CBS 116005</strain>
    </source>
</reference>
<dbReference type="PANTHER" id="PTHR42031:SF1">
    <property type="entry name" value="KEY LIME PATHOGENICITY PROTEIN"/>
    <property type="match status" value="1"/>
</dbReference>
<feature type="region of interest" description="Disordered" evidence="1">
    <location>
        <begin position="289"/>
        <end position="363"/>
    </location>
</feature>
<dbReference type="OrthoDB" id="5377599at2759"/>
<dbReference type="AlphaFoldDB" id="A0A6G1L8I4"/>
<evidence type="ECO:0000313" key="3">
    <source>
        <dbReference type="EMBL" id="KAF2768902.1"/>
    </source>
</evidence>
<feature type="compositionally biased region" description="Low complexity" evidence="1">
    <location>
        <begin position="12"/>
        <end position="21"/>
    </location>
</feature>
<sequence length="626" mass="67962">MVPTRMSRSKSAKSSPSQPAAIHRQRHQVPTNSVTGKRLHHEAIDMDRSATYTYGTTTAWPPPGVATLNPPPAADIQIYEPEAFVSKLASGSEPNSNNAAKRQRMDDGFLQPPLFDPLLANSTYSLASGDAAAAPAFFHSGSMSIQPSSIGSLASSEAMSRQSSVTTASTSMTDAFDMMRVESSFSHCSDLPFPLELSEQQDTIDASFVSCAAEKPSSSAASTGVEDGRHNMQQMLNSVGCGFDTSAVVGQDNIPFIESFPSVAAVVGCGDEYAQTADLSCGHAHAMKRTGSTESATSNPSADIKASERRRKHIANGRQSIAPKSLPHGPKSRLSSPHTIDASETKPIKPQDASTRQKEAISKQPYVRPQHPKLYCNLCQEYPGGFRGEHELRRHFDRAHAETRKVWICVEPTTTSKEGWWPAKPLGICKQCKQQKQYNVYYNAAAHLRRAHFCPRKRGRKARGEQRESRAGKAGGDWPPIEWLKANGWLKEIEVGPADFFAANGIMPSQLNVDGATAEDFKNTENFTDDPTTLNLSAETLGFQPFPPSAEFTYGYPTPVDTTSPAVCFPNNMANGFVAQPQPVVDPSSMQQAHAMGIPPAMPSGVNYAQQHQPQFMYPIDTPFAA</sequence>
<feature type="compositionally biased region" description="Polar residues" evidence="1">
    <location>
        <begin position="290"/>
        <end position="301"/>
    </location>
</feature>
<dbReference type="Pfam" id="PF25438">
    <property type="entry name" value="DUF7896"/>
    <property type="match status" value="1"/>
</dbReference>
<gene>
    <name evidence="3" type="ORF">EJ03DRAFT_110546</name>
</gene>
<feature type="domain" description="DUF7896" evidence="2">
    <location>
        <begin position="404"/>
        <end position="493"/>
    </location>
</feature>
<protein>
    <recommendedName>
        <fullName evidence="2">DUF7896 domain-containing protein</fullName>
    </recommendedName>
</protein>
<accession>A0A6G1L8I4</accession>